<dbReference type="CDD" id="cd07187">
    <property type="entry name" value="YvcK_like"/>
    <property type="match status" value="1"/>
</dbReference>
<evidence type="ECO:0000256" key="1">
    <source>
        <dbReference type="ARBA" id="ARBA00022490"/>
    </source>
</evidence>
<dbReference type="InterPro" id="IPR002882">
    <property type="entry name" value="CofD"/>
</dbReference>
<evidence type="ECO:0000313" key="2">
    <source>
        <dbReference type="EMBL" id="KKQ27786.1"/>
    </source>
</evidence>
<dbReference type="InterPro" id="IPR010119">
    <property type="entry name" value="Gluconeogen_factor"/>
</dbReference>
<dbReference type="EMBL" id="LBSX01000005">
    <property type="protein sequence ID" value="KKQ27786.1"/>
    <property type="molecule type" value="Genomic_DNA"/>
</dbReference>
<sequence length="316" mass="34761">MKKKVVVIGGGNGGAISVVALKQNLALFDISAVISMADSTGSSGKLRQEYNMLPPGDVMRVALAMSRHDYPFLKELFYRQRFKDLGELSGHNLGNLFLFAAWQMTGDFVQALRAFEQGVQAVGKVYPNILKPTHICAELSNGQIIKTEGEIDVPKYDRSLKIKKVYLEPAVSAYKESLKTISEADYLILGPGSLHTSIIAALLPKGIKEVIKRNTKAKLIYVVGNARHTNGETGPEDVAGMVQTLEKYLPRPLDLVIYSGNKLTAKQKKNYKVRGWSLLEDNGDLLGKKLLRAPYERDSGGVCAEKLGKILKKVLK</sequence>
<dbReference type="PANTHER" id="PTHR30135">
    <property type="entry name" value="UNCHARACTERIZED PROTEIN YVCK-RELATED"/>
    <property type="match status" value="1"/>
</dbReference>
<keyword evidence="1" id="KW-0963">Cytoplasm</keyword>
<evidence type="ECO:0008006" key="4">
    <source>
        <dbReference type="Google" id="ProtNLM"/>
    </source>
</evidence>
<dbReference type="Pfam" id="PF01933">
    <property type="entry name" value="CofD"/>
    <property type="match status" value="1"/>
</dbReference>
<accession>A0A0G0JIC4</accession>
<dbReference type="SUPFAM" id="SSF142338">
    <property type="entry name" value="CofD-like"/>
    <property type="match status" value="1"/>
</dbReference>
<protein>
    <recommendedName>
        <fullName evidence="4">Gluconeogenesis factor</fullName>
    </recommendedName>
</protein>
<comment type="caution">
    <text evidence="2">The sequence shown here is derived from an EMBL/GenBank/DDBJ whole genome shotgun (WGS) entry which is preliminary data.</text>
</comment>
<gene>
    <name evidence="2" type="ORF">US42_C0005G0011</name>
</gene>
<dbReference type="Gene3D" id="3.40.50.10680">
    <property type="entry name" value="CofD-like domains"/>
    <property type="match status" value="1"/>
</dbReference>
<reference evidence="2 3" key="1">
    <citation type="journal article" date="2015" name="Nature">
        <title>rRNA introns, odd ribosomes, and small enigmatic genomes across a large radiation of phyla.</title>
        <authorList>
            <person name="Brown C.T."/>
            <person name="Hug L.A."/>
            <person name="Thomas B.C."/>
            <person name="Sharon I."/>
            <person name="Castelle C.J."/>
            <person name="Singh A."/>
            <person name="Wilkins M.J."/>
            <person name="Williams K.H."/>
            <person name="Banfield J.F."/>
        </authorList>
    </citation>
    <scope>NUCLEOTIDE SEQUENCE [LARGE SCALE GENOMIC DNA]</scope>
</reference>
<dbReference type="Proteomes" id="UP000034849">
    <property type="component" value="Unassembled WGS sequence"/>
</dbReference>
<dbReference type="PANTHER" id="PTHR30135:SF3">
    <property type="entry name" value="GLUCONEOGENESIS FACTOR-RELATED"/>
    <property type="match status" value="1"/>
</dbReference>
<dbReference type="AlphaFoldDB" id="A0A0G0JIC4"/>
<dbReference type="NCBIfam" id="TIGR01826">
    <property type="entry name" value="CofD_related"/>
    <property type="match status" value="1"/>
</dbReference>
<name>A0A0G0JIC4_9BACT</name>
<dbReference type="InterPro" id="IPR038136">
    <property type="entry name" value="CofD-like_dom_sf"/>
</dbReference>
<organism evidence="2 3">
    <name type="scientific">Candidatus Magasanikbacteria bacterium GW2011_GWC2_37_14</name>
    <dbReference type="NCBI Taxonomy" id="1619046"/>
    <lineage>
        <taxon>Bacteria</taxon>
        <taxon>Candidatus Magasanikiibacteriota</taxon>
    </lineage>
</organism>
<dbReference type="STRING" id="1619046.US42_C0005G0011"/>
<dbReference type="GO" id="GO:0043743">
    <property type="term" value="F:LPPG:FO 2-phospho-L-lactate transferase activity"/>
    <property type="evidence" value="ECO:0007669"/>
    <property type="project" value="InterPro"/>
</dbReference>
<proteinExistence type="predicted"/>
<evidence type="ECO:0000313" key="3">
    <source>
        <dbReference type="Proteomes" id="UP000034849"/>
    </source>
</evidence>